<reference evidence="1 2" key="1">
    <citation type="submission" date="2021-03" db="EMBL/GenBank/DDBJ databases">
        <title>Sequencing the genomes of 1000 actinobacteria strains.</title>
        <authorList>
            <person name="Klenk H.-P."/>
        </authorList>
    </citation>
    <scope>NUCLEOTIDE SEQUENCE [LARGE SCALE GENOMIC DNA]</scope>
    <source>
        <strain evidence="1 2">DSM 18824</strain>
    </source>
</reference>
<dbReference type="EMBL" id="JAGINT010000002">
    <property type="protein sequence ID" value="MBP2354954.1"/>
    <property type="molecule type" value="Genomic_DNA"/>
</dbReference>
<organism evidence="1 2">
    <name type="scientific">Kribbella aluminosa</name>
    <dbReference type="NCBI Taxonomy" id="416017"/>
    <lineage>
        <taxon>Bacteria</taxon>
        <taxon>Bacillati</taxon>
        <taxon>Actinomycetota</taxon>
        <taxon>Actinomycetes</taxon>
        <taxon>Propionibacteriales</taxon>
        <taxon>Kribbellaceae</taxon>
        <taxon>Kribbella</taxon>
    </lineage>
</organism>
<evidence type="ECO:0000313" key="2">
    <source>
        <dbReference type="Proteomes" id="UP000755585"/>
    </source>
</evidence>
<name>A0ABS4UTS2_9ACTN</name>
<protein>
    <submittedName>
        <fullName evidence="1">Uncharacterized protein</fullName>
    </submittedName>
</protein>
<dbReference type="RefSeq" id="WP_209697685.1">
    <property type="nucleotide sequence ID" value="NZ_BAAAVU010000015.1"/>
</dbReference>
<proteinExistence type="predicted"/>
<accession>A0ABS4UTS2</accession>
<evidence type="ECO:0000313" key="1">
    <source>
        <dbReference type="EMBL" id="MBP2354954.1"/>
    </source>
</evidence>
<sequence>MSVAHRSDESIWVRMMHWVPVEAEWPEPVQGAVLPNIGIRLLGSVACADPSEEDGIDPREESPGTPRGTVEYVVTGSVARARDFEVDTGAGGQSAGVELVLTVNGRLIQAQVDGRARDVEPGSRLRLRGEFLVIGDYEWEAFDLVDTRASWSVEEMRQFSTGDYLLRLVPAPQSV</sequence>
<keyword evidence="2" id="KW-1185">Reference proteome</keyword>
<dbReference type="Proteomes" id="UP000755585">
    <property type="component" value="Unassembled WGS sequence"/>
</dbReference>
<gene>
    <name evidence="1" type="ORF">JOF29_006064</name>
</gene>
<comment type="caution">
    <text evidence="1">The sequence shown here is derived from an EMBL/GenBank/DDBJ whole genome shotgun (WGS) entry which is preliminary data.</text>
</comment>